<reference evidence="1" key="1">
    <citation type="submission" date="2024-02" db="EMBL/GenBank/DDBJ databases">
        <authorList>
            <consortium name="ELIXIR-Norway"/>
            <consortium name="Elixir Norway"/>
        </authorList>
    </citation>
    <scope>NUCLEOTIDE SEQUENCE</scope>
</reference>
<accession>A0ABP0U7N1</accession>
<evidence type="ECO:0000313" key="1">
    <source>
        <dbReference type="EMBL" id="CAK9214893.1"/>
    </source>
</evidence>
<organism evidence="1 2">
    <name type="scientific">Sphagnum troendelagicum</name>
    <dbReference type="NCBI Taxonomy" id="128251"/>
    <lineage>
        <taxon>Eukaryota</taxon>
        <taxon>Viridiplantae</taxon>
        <taxon>Streptophyta</taxon>
        <taxon>Embryophyta</taxon>
        <taxon>Bryophyta</taxon>
        <taxon>Sphagnophytina</taxon>
        <taxon>Sphagnopsida</taxon>
        <taxon>Sphagnales</taxon>
        <taxon>Sphagnaceae</taxon>
        <taxon>Sphagnum</taxon>
    </lineage>
</organism>
<sequence length="127" mass="14136">MHAVTRRQVESYGNIVDNFGDLERSGFDLIKFLLCAFGSQVFGEQPNFLAQLETQRFLTFVLVLAASSTAVDVAPDPSANVRPGEVMTDELNSLCCSKVSSNWRVVAILEDFNTELVIRYVDEAIQE</sequence>
<protein>
    <submittedName>
        <fullName evidence="1">Uncharacterized protein</fullName>
    </submittedName>
</protein>
<keyword evidence="2" id="KW-1185">Reference proteome</keyword>
<dbReference type="EMBL" id="OZ019894">
    <property type="protein sequence ID" value="CAK9214893.1"/>
    <property type="molecule type" value="Genomic_DNA"/>
</dbReference>
<name>A0ABP0U7N1_9BRYO</name>
<evidence type="ECO:0000313" key="2">
    <source>
        <dbReference type="Proteomes" id="UP001497512"/>
    </source>
</evidence>
<proteinExistence type="predicted"/>
<dbReference type="Proteomes" id="UP001497512">
    <property type="component" value="Chromosome 2"/>
</dbReference>
<gene>
    <name evidence="1" type="ORF">CSSPTR1EN2_LOCUS12459</name>
</gene>